<dbReference type="Pfam" id="PF10013">
    <property type="entry name" value="DUF2256"/>
    <property type="match status" value="1"/>
</dbReference>
<dbReference type="PANTHER" id="PTHR37463">
    <property type="entry name" value="GSL3115 PROTEIN"/>
    <property type="match status" value="1"/>
</dbReference>
<dbReference type="AlphaFoldDB" id="A0A432ZU55"/>
<proteinExistence type="predicted"/>
<name>A0A432ZU55_9GAMM</name>
<evidence type="ECO:0000313" key="2">
    <source>
        <dbReference type="Proteomes" id="UP000287996"/>
    </source>
</evidence>
<dbReference type="InterPro" id="IPR017136">
    <property type="entry name" value="UCP037205"/>
</dbReference>
<sequence>MVHKKVHLPEKICPVCKRPFSWRKRWEKNWSEVVYCSRACAHSAKKLRRQQSNR</sequence>
<keyword evidence="2" id="KW-1185">Reference proteome</keyword>
<dbReference type="PIRSF" id="PIRSF037205">
    <property type="entry name" value="UCP037205"/>
    <property type="match status" value="1"/>
</dbReference>
<organism evidence="1 2">
    <name type="scientific">Idiomarina tyrosinivorans</name>
    <dbReference type="NCBI Taxonomy" id="1445662"/>
    <lineage>
        <taxon>Bacteria</taxon>
        <taxon>Pseudomonadati</taxon>
        <taxon>Pseudomonadota</taxon>
        <taxon>Gammaproteobacteria</taxon>
        <taxon>Alteromonadales</taxon>
        <taxon>Idiomarinaceae</taxon>
        <taxon>Idiomarina</taxon>
    </lineage>
</organism>
<dbReference type="Proteomes" id="UP000287996">
    <property type="component" value="Unassembled WGS sequence"/>
</dbReference>
<dbReference type="PANTHER" id="PTHR37463:SF1">
    <property type="entry name" value="DUF2256 DOMAIN-CONTAINING PROTEIN"/>
    <property type="match status" value="1"/>
</dbReference>
<dbReference type="OrthoDB" id="27194at2"/>
<dbReference type="EMBL" id="PIQH01000001">
    <property type="protein sequence ID" value="RUO81447.1"/>
    <property type="molecule type" value="Genomic_DNA"/>
</dbReference>
<accession>A0A432ZU55</accession>
<protein>
    <submittedName>
        <fullName evidence="1">DUF2256 domain-containing protein</fullName>
    </submittedName>
</protein>
<gene>
    <name evidence="1" type="ORF">CWI84_01420</name>
</gene>
<dbReference type="RefSeq" id="WP_126840788.1">
    <property type="nucleotide sequence ID" value="NZ_PIQH01000001.1"/>
</dbReference>
<reference evidence="1 2" key="1">
    <citation type="journal article" date="2011" name="Front. Microbiol.">
        <title>Genomic signatures of strain selection and enhancement in Bacillus atrophaeus var. globigii, a historical biowarfare simulant.</title>
        <authorList>
            <person name="Gibbons H.S."/>
            <person name="Broomall S.M."/>
            <person name="McNew L.A."/>
            <person name="Daligault H."/>
            <person name="Chapman C."/>
            <person name="Bruce D."/>
            <person name="Karavis M."/>
            <person name="Krepps M."/>
            <person name="McGregor P.A."/>
            <person name="Hong C."/>
            <person name="Park K.H."/>
            <person name="Akmal A."/>
            <person name="Feldman A."/>
            <person name="Lin J.S."/>
            <person name="Chang W.E."/>
            <person name="Higgs B.W."/>
            <person name="Demirev P."/>
            <person name="Lindquist J."/>
            <person name="Liem A."/>
            <person name="Fochler E."/>
            <person name="Read T.D."/>
            <person name="Tapia R."/>
            <person name="Johnson S."/>
            <person name="Bishop-Lilly K.A."/>
            <person name="Detter C."/>
            <person name="Han C."/>
            <person name="Sozhamannan S."/>
            <person name="Rosenzweig C.N."/>
            <person name="Skowronski E.W."/>
        </authorList>
    </citation>
    <scope>NUCLEOTIDE SEQUENCE [LARGE SCALE GENOMIC DNA]</scope>
    <source>
        <strain evidence="1 2">CC-PW-9</strain>
    </source>
</reference>
<evidence type="ECO:0000313" key="1">
    <source>
        <dbReference type="EMBL" id="RUO81447.1"/>
    </source>
</evidence>
<comment type="caution">
    <text evidence="1">The sequence shown here is derived from an EMBL/GenBank/DDBJ whole genome shotgun (WGS) entry which is preliminary data.</text>
</comment>